<dbReference type="Proteomes" id="UP000824120">
    <property type="component" value="Chromosome 7"/>
</dbReference>
<evidence type="ECO:0000313" key="2">
    <source>
        <dbReference type="Proteomes" id="UP000824120"/>
    </source>
</evidence>
<keyword evidence="2" id="KW-1185">Reference proteome</keyword>
<protein>
    <submittedName>
        <fullName evidence="1">Uncharacterized protein</fullName>
    </submittedName>
</protein>
<organism evidence="1 2">
    <name type="scientific">Solanum commersonii</name>
    <name type="common">Commerson's wild potato</name>
    <name type="synonym">Commerson's nightshade</name>
    <dbReference type="NCBI Taxonomy" id="4109"/>
    <lineage>
        <taxon>Eukaryota</taxon>
        <taxon>Viridiplantae</taxon>
        <taxon>Streptophyta</taxon>
        <taxon>Embryophyta</taxon>
        <taxon>Tracheophyta</taxon>
        <taxon>Spermatophyta</taxon>
        <taxon>Magnoliopsida</taxon>
        <taxon>eudicotyledons</taxon>
        <taxon>Gunneridae</taxon>
        <taxon>Pentapetalae</taxon>
        <taxon>asterids</taxon>
        <taxon>lamiids</taxon>
        <taxon>Solanales</taxon>
        <taxon>Solanaceae</taxon>
        <taxon>Solanoideae</taxon>
        <taxon>Solaneae</taxon>
        <taxon>Solanum</taxon>
    </lineage>
</organism>
<gene>
    <name evidence="1" type="ORF">H5410_038545</name>
</gene>
<evidence type="ECO:0000313" key="1">
    <source>
        <dbReference type="EMBL" id="KAG5597313.1"/>
    </source>
</evidence>
<dbReference type="EMBL" id="JACXVP010000007">
    <property type="protein sequence ID" value="KAG5597313.1"/>
    <property type="molecule type" value="Genomic_DNA"/>
</dbReference>
<accession>A0A9J5YAF0</accession>
<name>A0A9J5YAF0_SOLCO</name>
<sequence length="81" mass="9209">KVSRLYLSSTILYTKGISFNSKEPGLYHWEGSSWTGDELLTDSIADCGYPTVCGNYNEKFCFLIDGNERDMNCCVCCEFLR</sequence>
<comment type="caution">
    <text evidence="1">The sequence shown here is derived from an EMBL/GenBank/DDBJ whole genome shotgun (WGS) entry which is preliminary data.</text>
</comment>
<reference evidence="1 2" key="1">
    <citation type="submission" date="2020-09" db="EMBL/GenBank/DDBJ databases">
        <title>De no assembly of potato wild relative species, Solanum commersonii.</title>
        <authorList>
            <person name="Cho K."/>
        </authorList>
    </citation>
    <scope>NUCLEOTIDE SEQUENCE [LARGE SCALE GENOMIC DNA]</scope>
    <source>
        <strain evidence="1">LZ3.2</strain>
        <tissue evidence="1">Leaf</tissue>
    </source>
</reference>
<dbReference type="AlphaFoldDB" id="A0A9J5YAF0"/>
<proteinExistence type="predicted"/>
<feature type="non-terminal residue" evidence="1">
    <location>
        <position position="1"/>
    </location>
</feature>